<protein>
    <submittedName>
        <fullName evidence="1">Response regulator of citrate/malate metabolism</fullName>
    </submittedName>
</protein>
<organism evidence="1 2">
    <name type="scientific">Carboxydothermus ferrireducens DSM 11255</name>
    <dbReference type="NCBI Taxonomy" id="1119529"/>
    <lineage>
        <taxon>Bacteria</taxon>
        <taxon>Bacillati</taxon>
        <taxon>Bacillota</taxon>
        <taxon>Clostridia</taxon>
        <taxon>Thermoanaerobacterales</taxon>
        <taxon>Thermoanaerobacteraceae</taxon>
        <taxon>Carboxydothermus</taxon>
    </lineage>
</organism>
<name>A0ABX2RB32_9THEO</name>
<evidence type="ECO:0000313" key="2">
    <source>
        <dbReference type="Proteomes" id="UP000604066"/>
    </source>
</evidence>
<dbReference type="InterPro" id="IPR011006">
    <property type="entry name" value="CheY-like_superfamily"/>
</dbReference>
<proteinExistence type="predicted"/>
<dbReference type="EMBL" id="JACCBS010000003">
    <property type="protein sequence ID" value="NYE58134.1"/>
    <property type="molecule type" value="Genomic_DNA"/>
</dbReference>
<dbReference type="Proteomes" id="UP000604066">
    <property type="component" value="Unassembled WGS sequence"/>
</dbReference>
<comment type="caution">
    <text evidence="1">The sequence shown here is derived from an EMBL/GenBank/DDBJ whole genome shotgun (WGS) entry which is preliminary data.</text>
</comment>
<reference evidence="1 2" key="1">
    <citation type="submission" date="2020-07" db="EMBL/GenBank/DDBJ databases">
        <title>Genomic Encyclopedia of Type Strains, Phase III (KMG-III): the genomes of soil and plant-associated and newly described type strains.</title>
        <authorList>
            <person name="Whitman W."/>
        </authorList>
    </citation>
    <scope>NUCLEOTIDE SEQUENCE [LARGE SCALE GENOMIC DNA]</scope>
    <source>
        <strain evidence="1 2">DSM 11255</strain>
    </source>
</reference>
<dbReference type="RefSeq" id="WP_210432964.1">
    <property type="nucleotide sequence ID" value="NZ_JACCBS010000003.1"/>
</dbReference>
<gene>
    <name evidence="1" type="ORF">HDG70_001885</name>
</gene>
<dbReference type="SUPFAM" id="SSF52172">
    <property type="entry name" value="CheY-like"/>
    <property type="match status" value="1"/>
</dbReference>
<evidence type="ECO:0000313" key="1">
    <source>
        <dbReference type="EMBL" id="NYE58134.1"/>
    </source>
</evidence>
<sequence length="62" mass="7077">MIKTVIVEDDPMVLEINKNFIKEVEGFEIIAALKSGSELLNFLKTTLQNFSSWIFTFPILTV</sequence>
<accession>A0ABX2RB32</accession>
<dbReference type="Gene3D" id="3.40.50.2300">
    <property type="match status" value="1"/>
</dbReference>
<keyword evidence="2" id="KW-1185">Reference proteome</keyword>